<feature type="transmembrane region" description="Helical" evidence="7">
    <location>
        <begin position="135"/>
        <end position="158"/>
    </location>
</feature>
<name>A0A0G2HQR9_9EURO</name>
<feature type="transmembrane region" description="Helical" evidence="7">
    <location>
        <begin position="422"/>
        <end position="443"/>
    </location>
</feature>
<dbReference type="PANTHER" id="PTHR45649:SF27">
    <property type="entry name" value="CHOLINE TRANSPORTER (EUROFUNG)"/>
    <property type="match status" value="1"/>
</dbReference>
<dbReference type="GO" id="GO:0016020">
    <property type="term" value="C:membrane"/>
    <property type="evidence" value="ECO:0007669"/>
    <property type="project" value="UniProtKB-SubCell"/>
</dbReference>
<evidence type="ECO:0000256" key="1">
    <source>
        <dbReference type="ARBA" id="ARBA00004141"/>
    </source>
</evidence>
<feature type="transmembrane region" description="Helical" evidence="7">
    <location>
        <begin position="210"/>
        <end position="230"/>
    </location>
</feature>
<feature type="transmembrane region" description="Helical" evidence="7">
    <location>
        <begin position="396"/>
        <end position="416"/>
    </location>
</feature>
<dbReference type="GO" id="GO:0006865">
    <property type="term" value="P:amino acid transport"/>
    <property type="evidence" value="ECO:0007669"/>
    <property type="project" value="InterPro"/>
</dbReference>
<feature type="region of interest" description="Disordered" evidence="6">
    <location>
        <begin position="1"/>
        <end position="20"/>
    </location>
</feature>
<feature type="transmembrane region" description="Helical" evidence="7">
    <location>
        <begin position="178"/>
        <end position="198"/>
    </location>
</feature>
<evidence type="ECO:0000256" key="2">
    <source>
        <dbReference type="ARBA" id="ARBA00022448"/>
    </source>
</evidence>
<dbReference type="OrthoDB" id="3900342at2759"/>
<protein>
    <recommendedName>
        <fullName evidence="10">Choline transporter</fullName>
    </recommendedName>
</protein>
<dbReference type="PIRSF" id="PIRSF006060">
    <property type="entry name" value="AA_transporter"/>
    <property type="match status" value="1"/>
</dbReference>
<keyword evidence="5 7" id="KW-0472">Membrane</keyword>
<feature type="transmembrane region" description="Helical" evidence="7">
    <location>
        <begin position="455"/>
        <end position="482"/>
    </location>
</feature>
<evidence type="ECO:0000256" key="5">
    <source>
        <dbReference type="ARBA" id="ARBA00023136"/>
    </source>
</evidence>
<dbReference type="InterPro" id="IPR002293">
    <property type="entry name" value="AA/rel_permease1"/>
</dbReference>
<dbReference type="VEuPathDB" id="FungiDB:EMCG_00718"/>
<dbReference type="AlphaFoldDB" id="A0A0G2HQR9"/>
<gene>
    <name evidence="8" type="ORF">EMCG_00718</name>
</gene>
<dbReference type="GO" id="GO:0022857">
    <property type="term" value="F:transmembrane transporter activity"/>
    <property type="evidence" value="ECO:0007669"/>
    <property type="project" value="InterPro"/>
</dbReference>
<evidence type="ECO:0008006" key="10">
    <source>
        <dbReference type="Google" id="ProtNLM"/>
    </source>
</evidence>
<organism evidence="8 9">
    <name type="scientific">[Emmonsia] crescens</name>
    <dbReference type="NCBI Taxonomy" id="73230"/>
    <lineage>
        <taxon>Eukaryota</taxon>
        <taxon>Fungi</taxon>
        <taxon>Dikarya</taxon>
        <taxon>Ascomycota</taxon>
        <taxon>Pezizomycotina</taxon>
        <taxon>Eurotiomycetes</taxon>
        <taxon>Eurotiomycetidae</taxon>
        <taxon>Onygenales</taxon>
        <taxon>Ajellomycetaceae</taxon>
        <taxon>Emergomyces</taxon>
    </lineage>
</organism>
<evidence type="ECO:0000256" key="6">
    <source>
        <dbReference type="SAM" id="MobiDB-lite"/>
    </source>
</evidence>
<evidence type="ECO:0000256" key="7">
    <source>
        <dbReference type="SAM" id="Phobius"/>
    </source>
</evidence>
<dbReference type="PANTHER" id="PTHR45649">
    <property type="entry name" value="AMINO-ACID PERMEASE BAT1"/>
    <property type="match status" value="1"/>
</dbReference>
<evidence type="ECO:0000313" key="9">
    <source>
        <dbReference type="Proteomes" id="UP000034164"/>
    </source>
</evidence>
<reference evidence="9" key="1">
    <citation type="journal article" date="2015" name="PLoS Genet.">
        <title>The dynamic genome and transcriptome of the human fungal pathogen Blastomyces and close relative Emmonsia.</title>
        <authorList>
            <person name="Munoz J.F."/>
            <person name="Gauthier G.M."/>
            <person name="Desjardins C.A."/>
            <person name="Gallo J.E."/>
            <person name="Holder J."/>
            <person name="Sullivan T.D."/>
            <person name="Marty A.J."/>
            <person name="Carmen J.C."/>
            <person name="Chen Z."/>
            <person name="Ding L."/>
            <person name="Gujja S."/>
            <person name="Magrini V."/>
            <person name="Misas E."/>
            <person name="Mitreva M."/>
            <person name="Priest M."/>
            <person name="Saif S."/>
            <person name="Whiston E.A."/>
            <person name="Young S."/>
            <person name="Zeng Q."/>
            <person name="Goldman W.E."/>
            <person name="Mardis E.R."/>
            <person name="Taylor J.W."/>
            <person name="McEwen J.G."/>
            <person name="Clay O.K."/>
            <person name="Klein B.S."/>
            <person name="Cuomo C.A."/>
        </authorList>
    </citation>
    <scope>NUCLEOTIDE SEQUENCE [LARGE SCALE GENOMIC DNA]</scope>
    <source>
        <strain evidence="9">UAMH 3008</strain>
    </source>
</reference>
<keyword evidence="4 7" id="KW-1133">Transmembrane helix</keyword>
<evidence type="ECO:0000256" key="4">
    <source>
        <dbReference type="ARBA" id="ARBA00022989"/>
    </source>
</evidence>
<feature type="transmembrane region" description="Helical" evidence="7">
    <location>
        <begin position="344"/>
        <end position="366"/>
    </location>
</feature>
<feature type="transmembrane region" description="Helical" evidence="7">
    <location>
        <begin position="93"/>
        <end position="114"/>
    </location>
</feature>
<dbReference type="InterPro" id="IPR004840">
    <property type="entry name" value="Amino_acid_permease_CS"/>
</dbReference>
<evidence type="ECO:0000256" key="3">
    <source>
        <dbReference type="ARBA" id="ARBA00022692"/>
    </source>
</evidence>
<keyword evidence="3 7" id="KW-0812">Transmembrane</keyword>
<comment type="subcellular location">
    <subcellularLocation>
        <location evidence="1">Membrane</location>
        <topology evidence="1">Multi-pass membrane protein</topology>
    </subcellularLocation>
</comment>
<dbReference type="Pfam" id="PF13520">
    <property type="entry name" value="AA_permease_2"/>
    <property type="match status" value="1"/>
</dbReference>
<comment type="caution">
    <text evidence="8">The sequence shown here is derived from an EMBL/GenBank/DDBJ whole genome shotgun (WGS) entry which is preliminary data.</text>
</comment>
<evidence type="ECO:0000313" key="8">
    <source>
        <dbReference type="EMBL" id="KKZ60432.1"/>
    </source>
</evidence>
<dbReference type="EMBL" id="LCZI01001536">
    <property type="protein sequence ID" value="KKZ60432.1"/>
    <property type="molecule type" value="Genomic_DNA"/>
</dbReference>
<sequence>MSRDNSVKMDINPGGKDQNIVQSTTDSIEAKRSTSTSAEVVNASGHKQELERNFSLISICAIGITTGNSWTAMGGSINVAIYNGGPPGVIYEFIAVAICYWFVAASIAELASAMPSAAGVYHWATITAGRYGRPVGWFAGYWNCFAWVFGAASMASILANQTVSMYMLFHPDLKPQSWHVFVSYIICSWICCCIVLFANRALPAISNVGMFLIIGGVFVTILVCVIMPHVNGREYASNSFVWKDWENQTGYSNNSFVFVAGMLNGAYSVGNPDITSHVAEEIPKPSRNIPKAVLAQTAVGFVTAITYMVALLYSITDLSLVLDDKSTFPLAEIYRQATGSRGGALGLLVVVFLPTFATCIGCYITAGRTLWTLSRDNATPFSGWLSHVSDRFHNPFNATVTCGCIVTVLGCIYVGSTTAFSALVGSFVQLSSLSYIAAILPHLLGGRSAFRPGYFFMRGWVGFVVNTAACLYMMAFIVIFSFPFSLPVQGQDMNYTSLITWGLTIFVGIWWLIRRGNYVGPKAIPLGDVMLAKDAQ</sequence>
<accession>A0A0G2HQR9</accession>
<keyword evidence="2" id="KW-0813">Transport</keyword>
<dbReference type="Proteomes" id="UP000034164">
    <property type="component" value="Unassembled WGS sequence"/>
</dbReference>
<feature type="transmembrane region" description="Helical" evidence="7">
    <location>
        <begin position="54"/>
        <end position="73"/>
    </location>
</feature>
<dbReference type="PROSITE" id="PS00218">
    <property type="entry name" value="AMINO_ACID_PERMEASE_1"/>
    <property type="match status" value="1"/>
</dbReference>
<proteinExistence type="predicted"/>
<feature type="transmembrane region" description="Helical" evidence="7">
    <location>
        <begin position="494"/>
        <end position="513"/>
    </location>
</feature>
<feature type="transmembrane region" description="Helical" evidence="7">
    <location>
        <begin position="292"/>
        <end position="315"/>
    </location>
</feature>
<dbReference type="Gene3D" id="1.20.1740.10">
    <property type="entry name" value="Amino acid/polyamine transporter I"/>
    <property type="match status" value="1"/>
</dbReference>